<dbReference type="RefSeq" id="XP_031780261.1">
    <property type="nucleotide sequence ID" value="XM_031924401.1"/>
</dbReference>
<feature type="compositionally biased region" description="Polar residues" evidence="3">
    <location>
        <begin position="435"/>
        <end position="444"/>
    </location>
</feature>
<evidence type="ECO:0000256" key="3">
    <source>
        <dbReference type="SAM" id="MobiDB-lite"/>
    </source>
</evidence>
<evidence type="ECO:0000313" key="5">
    <source>
        <dbReference type="Proteomes" id="UP000002358"/>
    </source>
</evidence>
<feature type="compositionally biased region" description="Basic and acidic residues" evidence="3">
    <location>
        <begin position="403"/>
        <end position="414"/>
    </location>
</feature>
<dbReference type="EnsemblMetazoa" id="XM_031924401">
    <property type="protein sequence ID" value="XP_031780261"/>
    <property type="gene ID" value="LOC100680473"/>
</dbReference>
<feature type="compositionally biased region" description="Polar residues" evidence="3">
    <location>
        <begin position="563"/>
        <end position="587"/>
    </location>
</feature>
<feature type="compositionally biased region" description="Polar residues" evidence="3">
    <location>
        <begin position="415"/>
        <end position="427"/>
    </location>
</feature>
<feature type="compositionally biased region" description="Polar residues" evidence="3">
    <location>
        <begin position="374"/>
        <end position="389"/>
    </location>
</feature>
<proteinExistence type="predicted"/>
<reference evidence="4" key="1">
    <citation type="submission" date="2021-01" db="UniProtKB">
        <authorList>
            <consortium name="EnsemblMetazoa"/>
        </authorList>
    </citation>
    <scope>IDENTIFICATION</scope>
</reference>
<feature type="compositionally biased region" description="Basic and acidic residues" evidence="3">
    <location>
        <begin position="671"/>
        <end position="691"/>
    </location>
</feature>
<dbReference type="AlphaFoldDB" id="A0A7M7Q360"/>
<keyword evidence="2" id="KW-0175">Coiled coil</keyword>
<feature type="compositionally biased region" description="Polar residues" evidence="3">
    <location>
        <begin position="852"/>
        <end position="887"/>
    </location>
</feature>
<feature type="compositionally biased region" description="Polar residues" evidence="3">
    <location>
        <begin position="801"/>
        <end position="812"/>
    </location>
</feature>
<feature type="region of interest" description="Disordered" evidence="3">
    <location>
        <begin position="26"/>
        <end position="492"/>
    </location>
</feature>
<feature type="compositionally biased region" description="Basic and acidic residues" evidence="3">
    <location>
        <begin position="265"/>
        <end position="285"/>
    </location>
</feature>
<dbReference type="Pfam" id="PF15266">
    <property type="entry name" value="DUF4594"/>
    <property type="match status" value="1"/>
</dbReference>
<feature type="compositionally biased region" description="Polar residues" evidence="3">
    <location>
        <begin position="342"/>
        <end position="363"/>
    </location>
</feature>
<feature type="compositionally biased region" description="Polar residues" evidence="3">
    <location>
        <begin position="599"/>
        <end position="619"/>
    </location>
</feature>
<dbReference type="RefSeq" id="XP_008204284.1">
    <property type="nucleotide sequence ID" value="XM_008206062.4"/>
</dbReference>
<dbReference type="OrthoDB" id="10058133at2759"/>
<feature type="compositionally biased region" description="Basic and acidic residues" evidence="3">
    <location>
        <begin position="71"/>
        <end position="80"/>
    </location>
</feature>
<protein>
    <submittedName>
        <fullName evidence="4">Uncharacterized protein</fullName>
    </submittedName>
</protein>
<feature type="region of interest" description="Disordered" evidence="3">
    <location>
        <begin position="561"/>
        <end position="838"/>
    </location>
</feature>
<keyword evidence="1" id="KW-0597">Phosphoprotein</keyword>
<feature type="compositionally biased region" description="Polar residues" evidence="3">
    <location>
        <begin position="476"/>
        <end position="486"/>
    </location>
</feature>
<feature type="compositionally biased region" description="Basic and acidic residues" evidence="3">
    <location>
        <begin position="205"/>
        <end position="248"/>
    </location>
</feature>
<feature type="compositionally biased region" description="Polar residues" evidence="3">
    <location>
        <begin position="647"/>
        <end position="670"/>
    </location>
</feature>
<feature type="compositionally biased region" description="Basic and acidic residues" evidence="3">
    <location>
        <begin position="813"/>
        <end position="827"/>
    </location>
</feature>
<dbReference type="Proteomes" id="UP000002358">
    <property type="component" value="Chromosome 2"/>
</dbReference>
<keyword evidence="5" id="KW-1185">Reference proteome</keyword>
<dbReference type="GeneID" id="100680473"/>
<feature type="compositionally biased region" description="Basic and acidic residues" evidence="3">
    <location>
        <begin position="734"/>
        <end position="755"/>
    </location>
</feature>
<evidence type="ECO:0000256" key="1">
    <source>
        <dbReference type="ARBA" id="ARBA00022553"/>
    </source>
</evidence>
<feature type="region of interest" description="Disordered" evidence="3">
    <location>
        <begin position="943"/>
        <end position="1015"/>
    </location>
</feature>
<feature type="compositionally biased region" description="Basic residues" evidence="3">
    <location>
        <begin position="134"/>
        <end position="147"/>
    </location>
</feature>
<feature type="compositionally biased region" description="Basic and acidic residues" evidence="3">
    <location>
        <begin position="114"/>
        <end position="133"/>
    </location>
</feature>
<feature type="compositionally biased region" description="Basic and acidic residues" evidence="3">
    <location>
        <begin position="160"/>
        <end position="196"/>
    </location>
</feature>
<accession>A0A7M7Q360</accession>
<dbReference type="InterPro" id="IPR029336">
    <property type="entry name" value="DUF4594"/>
</dbReference>
<evidence type="ECO:0000313" key="4">
    <source>
        <dbReference type="EnsemblMetazoa" id="XP_031780261"/>
    </source>
</evidence>
<dbReference type="EnsemblMetazoa" id="XM_008206062">
    <property type="protein sequence ID" value="XP_008204284"/>
    <property type="gene ID" value="LOC100680473"/>
</dbReference>
<feature type="compositionally biased region" description="Polar residues" evidence="3">
    <location>
        <begin position="698"/>
        <end position="718"/>
    </location>
</feature>
<evidence type="ECO:0000256" key="2">
    <source>
        <dbReference type="ARBA" id="ARBA00023054"/>
    </source>
</evidence>
<dbReference type="SMR" id="A0A7M7Q360"/>
<feature type="compositionally biased region" description="Basic and acidic residues" evidence="3">
    <location>
        <begin position="766"/>
        <end position="785"/>
    </location>
</feature>
<name>A0A7M7Q360_NASVI</name>
<sequence>MASVELEEKINKIRLQNEEIRRRYEEVEADKKHAAKQNALVQMVPSDDWPERKEPPEFSAPPKNVQKQKSLNKEHNDRLPQHFSSIQDRLGKKDHKFTQGNGPPPDPKYNFLADSEREMRAGDDGRTDEEKNRARNKASRGGPRRRGGDRGSSGGGSREAFFKDNRGPQAFHSKEESLPEYEAWRAERNRIDEARINRQKTAEGNWRREWDSNKTNIEKDSSRKGDLNRKDSNMYERRSNHYDSDYSNRGHGGSRTYHGSQKNHGHQDYRRPHHEQSHEYKRQPDNKPPLSPTEDRTVTASDKSIKVTVNPANQPKGPVMSVKVNSPSIAGTGRVGPRQKSRITYSSQSDAEGSNQEYNNFARQKSFDEKTAGANFNNGSKSAPKSPFTQRKKEGNSKFPYPQKKEFRNDESSTRSKNPTKSMYPQKTETKDQRLTNNSASKPQRNQKRNNKSAGDKLENLAFSNDDALPSEYQPDKSSNNATDLKSNNSDNIENIENVSNIVNAKDQVSLEESRINLDSDSFVKPGEPTNEIVSNYEVNTTCENDENNENIKEHCDHEEMNLNDSNADGNNQSHETEVEGSQNIDSNLIKKEHGDELQSASEPTSEEINSNASTIDGNHQSHETEIEGSDNIDSNLIKKVQEDELQISSKPTSEEINSNDSIVDGNNQSHETEVKGSENIDSNLIKKKEEDELQPASEPTNEMNQNVGLSDDTQQIIPQDIAVEQNSTSSSSAEEKSASTKIADSHQKVERQILEDEIQTPVPEKIVDEIKLSSDQEKNAEPIVHDGQNIGSQSEKDSTSQEVNNISQNENKSIDQAENKLGKAESDEIEQTNIEKESIKIDESKTVELVETSQNESINDSGLKDTSLTNESIELNDNDSQNTSADDSGIADDSNEVKSHPITSVSPIVVLDAEKNIENDASETMKSDFAEPTKEICEKTAKSCDISSAAPGQTSEAVKQETNETLGNPTKDSGVEVVKDANTIESSKPTDLQKEILSEKENPKTEESSKVATE</sequence>
<feature type="compositionally biased region" description="Basic and acidic residues" evidence="3">
    <location>
        <begin position="992"/>
        <end position="1015"/>
    </location>
</feature>
<feature type="region of interest" description="Disordered" evidence="3">
    <location>
        <begin position="851"/>
        <end position="902"/>
    </location>
</feature>
<organism evidence="4 5">
    <name type="scientific">Nasonia vitripennis</name>
    <name type="common">Parasitic wasp</name>
    <dbReference type="NCBI Taxonomy" id="7425"/>
    <lineage>
        <taxon>Eukaryota</taxon>
        <taxon>Metazoa</taxon>
        <taxon>Ecdysozoa</taxon>
        <taxon>Arthropoda</taxon>
        <taxon>Hexapoda</taxon>
        <taxon>Insecta</taxon>
        <taxon>Pterygota</taxon>
        <taxon>Neoptera</taxon>
        <taxon>Endopterygota</taxon>
        <taxon>Hymenoptera</taxon>
        <taxon>Apocrita</taxon>
        <taxon>Proctotrupomorpha</taxon>
        <taxon>Chalcidoidea</taxon>
        <taxon>Pteromalidae</taxon>
        <taxon>Pteromalinae</taxon>
        <taxon>Nasonia</taxon>
    </lineage>
</organism>